<keyword evidence="4" id="KW-1185">Reference proteome</keyword>
<dbReference type="InterPro" id="IPR036909">
    <property type="entry name" value="Cyt_c-like_dom_sf"/>
</dbReference>
<dbReference type="InParanoid" id="A9WA27"/>
<feature type="region of interest" description="Disordered" evidence="1">
    <location>
        <begin position="138"/>
        <end position="157"/>
    </location>
</feature>
<dbReference type="HOGENOM" id="CLU_120447_0_0_0"/>
<dbReference type="PATRIC" id="fig|324602.8.peg.3972"/>
<dbReference type="InterPro" id="IPR025992">
    <property type="entry name" value="Haem-bd"/>
</dbReference>
<protein>
    <recommendedName>
        <fullName evidence="2">Haem-binding domain-containing protein</fullName>
    </recommendedName>
</protein>
<dbReference type="Proteomes" id="UP000002008">
    <property type="component" value="Chromosome"/>
</dbReference>
<name>A9WA27_CHLAA</name>
<dbReference type="RefSeq" id="WP_012259362.1">
    <property type="nucleotide sequence ID" value="NC_010175.1"/>
</dbReference>
<dbReference type="eggNOG" id="COG2010">
    <property type="taxonomic scope" value="Bacteria"/>
</dbReference>
<sequence>MLRRLLKPRTIAVALMVLFVGMQAVPVWLRQTNPPVVTDVAWTTPEAASIARRACYDCHSNQTNWPWYSRIAPVSWLVTYDVVKGRAELNFSLPLREPEELAAEIAEVLREGEMPPRAYVLLHPEANLTPQEMETLIAGTPGATGLRSGEGYGDDDD</sequence>
<feature type="domain" description="Haem-binding" evidence="2">
    <location>
        <begin position="16"/>
        <end position="144"/>
    </location>
</feature>
<dbReference type="GO" id="GO:0009055">
    <property type="term" value="F:electron transfer activity"/>
    <property type="evidence" value="ECO:0007669"/>
    <property type="project" value="InterPro"/>
</dbReference>
<dbReference type="STRING" id="324602.Caur_3525"/>
<dbReference type="KEGG" id="cau:Caur_3525"/>
<evidence type="ECO:0000256" key="1">
    <source>
        <dbReference type="SAM" id="MobiDB-lite"/>
    </source>
</evidence>
<dbReference type="GO" id="GO:0020037">
    <property type="term" value="F:heme binding"/>
    <property type="evidence" value="ECO:0007669"/>
    <property type="project" value="InterPro"/>
</dbReference>
<gene>
    <name evidence="3" type="ordered locus">Caur_3525</name>
</gene>
<reference evidence="4" key="1">
    <citation type="journal article" date="2011" name="BMC Genomics">
        <title>Complete genome sequence of the filamentous anoxygenic phototrophic bacterium Chloroflexus aurantiacus.</title>
        <authorList>
            <person name="Tang K.H."/>
            <person name="Barry K."/>
            <person name="Chertkov O."/>
            <person name="Dalin E."/>
            <person name="Han C.S."/>
            <person name="Hauser L.J."/>
            <person name="Honchak B.M."/>
            <person name="Karbach L.E."/>
            <person name="Land M.L."/>
            <person name="Lapidus A."/>
            <person name="Larimer F.W."/>
            <person name="Mikhailova N."/>
            <person name="Pitluck S."/>
            <person name="Pierson B.K."/>
            <person name="Blankenship R.E."/>
        </authorList>
    </citation>
    <scope>NUCLEOTIDE SEQUENCE [LARGE SCALE GENOMIC DNA]</scope>
    <source>
        <strain evidence="4">ATCC 29366 / DSM 635 / J-10-fl</strain>
    </source>
</reference>
<evidence type="ECO:0000313" key="4">
    <source>
        <dbReference type="Proteomes" id="UP000002008"/>
    </source>
</evidence>
<dbReference type="SUPFAM" id="SSF46626">
    <property type="entry name" value="Cytochrome c"/>
    <property type="match status" value="1"/>
</dbReference>
<evidence type="ECO:0000313" key="3">
    <source>
        <dbReference type="EMBL" id="ABY36709.1"/>
    </source>
</evidence>
<evidence type="ECO:0000259" key="2">
    <source>
        <dbReference type="SMART" id="SM01235"/>
    </source>
</evidence>
<dbReference type="Pfam" id="PF14376">
    <property type="entry name" value="Haem_bd"/>
    <property type="match status" value="1"/>
</dbReference>
<dbReference type="AlphaFoldDB" id="A9WA27"/>
<dbReference type="EnsemblBacteria" id="ABY36709">
    <property type="protein sequence ID" value="ABY36709"/>
    <property type="gene ID" value="Caur_3525"/>
</dbReference>
<dbReference type="EMBL" id="CP000909">
    <property type="protein sequence ID" value="ABY36709.1"/>
    <property type="molecule type" value="Genomic_DNA"/>
</dbReference>
<dbReference type="SMART" id="SM01235">
    <property type="entry name" value="Haem_bd"/>
    <property type="match status" value="1"/>
</dbReference>
<proteinExistence type="predicted"/>
<organism evidence="3 4">
    <name type="scientific">Chloroflexus aurantiacus (strain ATCC 29366 / DSM 635 / J-10-fl)</name>
    <dbReference type="NCBI Taxonomy" id="324602"/>
    <lineage>
        <taxon>Bacteria</taxon>
        <taxon>Bacillati</taxon>
        <taxon>Chloroflexota</taxon>
        <taxon>Chloroflexia</taxon>
        <taxon>Chloroflexales</taxon>
        <taxon>Chloroflexineae</taxon>
        <taxon>Chloroflexaceae</taxon>
        <taxon>Chloroflexus</taxon>
    </lineage>
</organism>
<accession>A9WA27</accession>